<name>A0A1Y1W180_9FUNG</name>
<dbReference type="FunFam" id="3.40.50.720:FF:000173">
    <property type="entry name" value="3-oxoacyl-[acyl-carrier protein] reductase"/>
    <property type="match status" value="1"/>
</dbReference>
<accession>A0A1Y1W180</accession>
<dbReference type="SMART" id="SM00822">
    <property type="entry name" value="PKS_KR"/>
    <property type="match status" value="1"/>
</dbReference>
<sequence>MQVDTPCTFSTYNAFPTFDTAIAGAVCPGHRSLGGIGGATAIALARRGARVIIAEELAEPAYNEDAHPIRCDLRDSDSAKSLVKSALKQTNGKIDILVNAAGISLDGLAVRQNEQHLLDMMQEVAGKMMRQNKGSIVNISSVIGMHGNVGQSGYAASKAGLIGYTKSLAKELGPKGICVNAVAPGFIKTEMTQKIVDQPVTKELLERIPLGRIGDPHEVAEAAAYLAAAKYVTGQVLVIDGGLFI</sequence>
<keyword evidence="6" id="KW-1185">Reference proteome</keyword>
<evidence type="ECO:0000256" key="3">
    <source>
        <dbReference type="ARBA" id="ARBA00023002"/>
    </source>
</evidence>
<evidence type="ECO:0000256" key="1">
    <source>
        <dbReference type="ARBA" id="ARBA00006484"/>
    </source>
</evidence>
<dbReference type="OrthoDB" id="1669814at2759"/>
<dbReference type="GO" id="GO:0016616">
    <property type="term" value="F:oxidoreductase activity, acting on the CH-OH group of donors, NAD or NADP as acceptor"/>
    <property type="evidence" value="ECO:0007669"/>
    <property type="project" value="TreeGrafter"/>
</dbReference>
<reference evidence="5 6" key="1">
    <citation type="submission" date="2016-07" db="EMBL/GenBank/DDBJ databases">
        <title>Pervasive Adenine N6-methylation of Active Genes in Fungi.</title>
        <authorList>
            <consortium name="DOE Joint Genome Institute"/>
            <person name="Mondo S.J."/>
            <person name="Dannebaum R.O."/>
            <person name="Kuo R.C."/>
            <person name="Labutti K."/>
            <person name="Haridas S."/>
            <person name="Kuo A."/>
            <person name="Salamov A."/>
            <person name="Ahrendt S.R."/>
            <person name="Lipzen A."/>
            <person name="Sullivan W."/>
            <person name="Andreopoulos W.B."/>
            <person name="Clum A."/>
            <person name="Lindquist E."/>
            <person name="Daum C."/>
            <person name="Ramamoorthy G.K."/>
            <person name="Gryganskyi A."/>
            <person name="Culley D."/>
            <person name="Magnuson J.K."/>
            <person name="James T.Y."/>
            <person name="O'Malley M.A."/>
            <person name="Stajich J.E."/>
            <person name="Spatafora J.W."/>
            <person name="Visel A."/>
            <person name="Grigoriev I.V."/>
        </authorList>
    </citation>
    <scope>NUCLEOTIDE SEQUENCE [LARGE SCALE GENOMIC DNA]</scope>
    <source>
        <strain evidence="5 6">ATCC 12442</strain>
    </source>
</reference>
<dbReference type="SUPFAM" id="SSF51735">
    <property type="entry name" value="NAD(P)-binding Rossmann-fold domains"/>
    <property type="match status" value="1"/>
</dbReference>
<protein>
    <submittedName>
        <fullName evidence="5">NAD(P)-binding protein</fullName>
    </submittedName>
</protein>
<dbReference type="EMBL" id="MCFD01000013">
    <property type="protein sequence ID" value="ORX67261.1"/>
    <property type="molecule type" value="Genomic_DNA"/>
</dbReference>
<keyword evidence="2" id="KW-0521">NADP</keyword>
<proteinExistence type="inferred from homology"/>
<dbReference type="Gene3D" id="3.40.50.720">
    <property type="entry name" value="NAD(P)-binding Rossmann-like Domain"/>
    <property type="match status" value="1"/>
</dbReference>
<gene>
    <name evidence="5" type="ORF">DL89DRAFT_324612</name>
</gene>
<dbReference type="InterPro" id="IPR020904">
    <property type="entry name" value="Sc_DH/Rdtase_CS"/>
</dbReference>
<dbReference type="RefSeq" id="XP_040741183.1">
    <property type="nucleotide sequence ID" value="XM_040891471.1"/>
</dbReference>
<dbReference type="PRINTS" id="PR00081">
    <property type="entry name" value="GDHRDH"/>
</dbReference>
<dbReference type="InterPro" id="IPR002347">
    <property type="entry name" value="SDR_fam"/>
</dbReference>
<organism evidence="5 6">
    <name type="scientific">Linderina pennispora</name>
    <dbReference type="NCBI Taxonomy" id="61395"/>
    <lineage>
        <taxon>Eukaryota</taxon>
        <taxon>Fungi</taxon>
        <taxon>Fungi incertae sedis</taxon>
        <taxon>Zoopagomycota</taxon>
        <taxon>Kickxellomycotina</taxon>
        <taxon>Kickxellomycetes</taxon>
        <taxon>Kickxellales</taxon>
        <taxon>Kickxellaceae</taxon>
        <taxon>Linderina</taxon>
    </lineage>
</organism>
<evidence type="ECO:0000256" key="2">
    <source>
        <dbReference type="ARBA" id="ARBA00022857"/>
    </source>
</evidence>
<evidence type="ECO:0000313" key="6">
    <source>
        <dbReference type="Proteomes" id="UP000193922"/>
    </source>
</evidence>
<keyword evidence="3" id="KW-0560">Oxidoreductase</keyword>
<dbReference type="PROSITE" id="PS00061">
    <property type="entry name" value="ADH_SHORT"/>
    <property type="match status" value="1"/>
</dbReference>
<dbReference type="PANTHER" id="PTHR42760">
    <property type="entry name" value="SHORT-CHAIN DEHYDROGENASES/REDUCTASES FAMILY MEMBER"/>
    <property type="match status" value="1"/>
</dbReference>
<dbReference type="Proteomes" id="UP000193922">
    <property type="component" value="Unassembled WGS sequence"/>
</dbReference>
<dbReference type="PRINTS" id="PR00080">
    <property type="entry name" value="SDRFAMILY"/>
</dbReference>
<dbReference type="GO" id="GO:0006633">
    <property type="term" value="P:fatty acid biosynthetic process"/>
    <property type="evidence" value="ECO:0007669"/>
    <property type="project" value="TreeGrafter"/>
</dbReference>
<dbReference type="PANTHER" id="PTHR42760:SF133">
    <property type="entry name" value="3-OXOACYL-[ACYL-CARRIER-PROTEIN] REDUCTASE"/>
    <property type="match status" value="1"/>
</dbReference>
<evidence type="ECO:0000313" key="5">
    <source>
        <dbReference type="EMBL" id="ORX67261.1"/>
    </source>
</evidence>
<dbReference type="GO" id="GO:0048038">
    <property type="term" value="F:quinone binding"/>
    <property type="evidence" value="ECO:0007669"/>
    <property type="project" value="TreeGrafter"/>
</dbReference>
<dbReference type="Pfam" id="PF13561">
    <property type="entry name" value="adh_short_C2"/>
    <property type="match status" value="1"/>
</dbReference>
<feature type="domain" description="Ketoreductase" evidence="4">
    <location>
        <begin position="31"/>
        <end position="185"/>
    </location>
</feature>
<dbReference type="InterPro" id="IPR036291">
    <property type="entry name" value="NAD(P)-bd_dom_sf"/>
</dbReference>
<comment type="similarity">
    <text evidence="1">Belongs to the short-chain dehydrogenases/reductases (SDR) family.</text>
</comment>
<comment type="caution">
    <text evidence="5">The sequence shown here is derived from an EMBL/GenBank/DDBJ whole genome shotgun (WGS) entry which is preliminary data.</text>
</comment>
<dbReference type="STRING" id="61395.A0A1Y1W180"/>
<dbReference type="AlphaFoldDB" id="A0A1Y1W180"/>
<evidence type="ECO:0000259" key="4">
    <source>
        <dbReference type="SMART" id="SM00822"/>
    </source>
</evidence>
<dbReference type="InterPro" id="IPR057326">
    <property type="entry name" value="KR_dom"/>
</dbReference>
<dbReference type="GeneID" id="63808119"/>